<feature type="transmembrane region" description="Helical" evidence="4">
    <location>
        <begin position="2584"/>
        <end position="2608"/>
    </location>
</feature>
<feature type="compositionally biased region" description="Low complexity" evidence="3">
    <location>
        <begin position="2001"/>
        <end position="2011"/>
    </location>
</feature>
<dbReference type="VEuPathDB" id="PlasmoDB:C922_01550"/>
<dbReference type="SUPFAM" id="SSF57184">
    <property type="entry name" value="Growth factor receptor domain"/>
    <property type="match status" value="2"/>
</dbReference>
<feature type="chain" id="PRO_5004887628" description="Kringle domain-containing protein" evidence="5">
    <location>
        <begin position="23"/>
        <end position="3307"/>
    </location>
</feature>
<dbReference type="InterPro" id="IPR013806">
    <property type="entry name" value="Kringle-like"/>
</dbReference>
<feature type="transmembrane region" description="Helical" evidence="4">
    <location>
        <begin position="2331"/>
        <end position="2356"/>
    </location>
</feature>
<feature type="region of interest" description="Disordered" evidence="3">
    <location>
        <begin position="93"/>
        <end position="114"/>
    </location>
</feature>
<dbReference type="PROSITE" id="PS00021">
    <property type="entry name" value="KRINGLE_1"/>
    <property type="match status" value="1"/>
</dbReference>
<keyword evidence="5" id="KW-0732">Signal</keyword>
<evidence type="ECO:0000313" key="7">
    <source>
        <dbReference type="EMBL" id="EUD67938.1"/>
    </source>
</evidence>
<evidence type="ECO:0000256" key="4">
    <source>
        <dbReference type="SAM" id="Phobius"/>
    </source>
</evidence>
<dbReference type="InterPro" id="IPR038178">
    <property type="entry name" value="Kringle_sf"/>
</dbReference>
<dbReference type="SUPFAM" id="SSF81665">
    <property type="entry name" value="Calcium ATPase, transmembrane domain M"/>
    <property type="match status" value="1"/>
</dbReference>
<dbReference type="InterPro" id="IPR018056">
    <property type="entry name" value="Kringle_CS"/>
</dbReference>
<dbReference type="GeneID" id="20036824"/>
<name>W7A9H2_9APIC</name>
<gene>
    <name evidence="7" type="ORF">C922_01550</name>
</gene>
<dbReference type="EMBL" id="KI965464">
    <property type="protein sequence ID" value="EUD67938.1"/>
    <property type="molecule type" value="Genomic_DNA"/>
</dbReference>
<dbReference type="SMART" id="SM01411">
    <property type="entry name" value="Ephrin_rec_like"/>
    <property type="match status" value="9"/>
</dbReference>
<feature type="transmembrane region" description="Helical" evidence="4">
    <location>
        <begin position="2368"/>
        <end position="2386"/>
    </location>
</feature>
<feature type="transmembrane region" description="Helical" evidence="4">
    <location>
        <begin position="2664"/>
        <end position="2683"/>
    </location>
</feature>
<dbReference type="InterPro" id="IPR009030">
    <property type="entry name" value="Growth_fac_rcpt_cys_sf"/>
</dbReference>
<feature type="compositionally biased region" description="Basic residues" evidence="3">
    <location>
        <begin position="2046"/>
        <end position="2055"/>
    </location>
</feature>
<dbReference type="Pfam" id="PF07699">
    <property type="entry name" value="Ephrin_rec_like"/>
    <property type="match status" value="2"/>
</dbReference>
<feature type="transmembrane region" description="Helical" evidence="4">
    <location>
        <begin position="2435"/>
        <end position="2461"/>
    </location>
</feature>
<keyword evidence="8" id="KW-1185">Reference proteome</keyword>
<dbReference type="Gene3D" id="2.10.50.10">
    <property type="entry name" value="Tumor Necrosis Factor Receptor, subunit A, domain 2"/>
    <property type="match status" value="6"/>
</dbReference>
<dbReference type="Gene3D" id="2.40.20.10">
    <property type="entry name" value="Plasminogen Kringle 4"/>
    <property type="match status" value="1"/>
</dbReference>
<feature type="region of interest" description="Disordered" evidence="3">
    <location>
        <begin position="1976"/>
        <end position="2055"/>
    </location>
</feature>
<evidence type="ECO:0000256" key="1">
    <source>
        <dbReference type="ARBA" id="ARBA00022572"/>
    </source>
</evidence>
<dbReference type="SMART" id="SM00130">
    <property type="entry name" value="KR"/>
    <property type="match status" value="1"/>
</dbReference>
<feature type="compositionally biased region" description="Gly residues" evidence="3">
    <location>
        <begin position="1980"/>
        <end position="1989"/>
    </location>
</feature>
<feature type="domain" description="Kringle" evidence="6">
    <location>
        <begin position="297"/>
        <end position="369"/>
    </location>
</feature>
<protein>
    <recommendedName>
        <fullName evidence="6">Kringle domain-containing protein</fullName>
    </recommendedName>
</protein>
<feature type="transmembrane region" description="Helical" evidence="4">
    <location>
        <begin position="2727"/>
        <end position="2750"/>
    </location>
</feature>
<dbReference type="InterPro" id="IPR056047">
    <property type="entry name" value="CRMPA-like_DUF7630"/>
</dbReference>
<keyword evidence="4" id="KW-1133">Transmembrane helix</keyword>
<evidence type="ECO:0000313" key="8">
    <source>
        <dbReference type="Proteomes" id="UP000030640"/>
    </source>
</evidence>
<accession>W7A9H2</accession>
<dbReference type="Pfam" id="PF24633">
    <property type="entry name" value="DUF7630"/>
    <property type="match status" value="1"/>
</dbReference>
<dbReference type="InterPro" id="IPR056048">
    <property type="entry name" value="CRMPA/B-like_DUF7631"/>
</dbReference>
<dbReference type="Pfam" id="PF24634">
    <property type="entry name" value="DUF7631"/>
    <property type="match status" value="1"/>
</dbReference>
<keyword evidence="2" id="KW-1015">Disulfide bond</keyword>
<sequence length="3307" mass="380626">MTINWVSLFLSILWLYVPRWRNEKRKGLRIFDVNSVEGEWNKERAAEREPRRPIGASQVKIGEDGSMGLNWGRHERWRRGGDASQICGQISGERSGQVKSQVHRQREKTTEERRQPLESFAQTRLKYLHVKRELNSALQIMLNQYCHPHISRCLEMTNHCYCFHKGKLHRHMNYPRCVDNCGKRIRCFGFPAGAPVKDIPGEVLNRLKMKTCVISRNQRRLDNLCGENKVFRFHRNKQYCIPHDLLDMDRISISCFNEISAIRPCAGFLEDTQKDLKKFEVHYNKLVCSILYDVCNEELEGNGQLYSGCQDRSISGQRCLPWSSLNVKEILGLEYTHNYCRNPENLRTIYCFVKMNGFIFREFCDNKKDIIMNDITYINESLFNFDVTMKNVSDFRLALSKRDCSHQPVASDDPLKNRVMEPTDYTYHNVDDEIAVTISFRNFHMRIYQNANLFICACYRDYYADEDSKICLLRDYSTKVGNILSSNHIFDTSINVFNVNKEKSLSLNVNNAVMENREIYIMQGEHSYECRNLRFLENTPPTGFQQFLNIDISKSIQRIRPRLDSSKPYSTVYAYADKIFDLQTMLNRNDEFTKEITGRIEMSQRGGGSQGGHSNQGGHTNQRVHISGAKDKEGITHVAFHKISNLKNGSNLICIKNPSYSNVIFTYVGLITYNDYSTSNVKYLLKKETTVFEDRVFLNDVANFSLTDHLFSFSTISCALTDTTSLKEFSSKIVEETHINRLRKYSGAFYYKHFKSSFRRSPQNDIPEGGEKRNRFYTFSLQEIKTSGVSLNYLCERKRQLDPLSSVSLVSLSNFLFSPYEDFAHYFHVRSLPDSTHNMYLTRKLFWVVRNHFNIDGGDTAPFKMSILSLWSHERDNYVSLWFVTSEHLTPFFLIKYDFYAPTFSFLELVPPEGSPIATSNTADTAHTANPPNTANTATTAVQTSGINAIPPESSPSAAGSSNKPHAIAYIYTFSTKQLTMKKYRTSDFYELTLENTRFTPKISRISSIDKFTYLGETFFILLNQVNLVSLRNSHFEEIHLKHSDLSTFIISTPIKIQCLGNSTITCFVLYESHQILWFDLMLGPTMVLDSLKGVAPVSGAHPKKGIHGLEEKMKKLSPKQSFLLQNSGNKSFGFEEKNVPSGEVKEGYIKHIYTYREKDLEIASEIAKDMTVIRKLDEYIIYVSSSESNKLHIYSTDKSETKIEYYKYVKNEHMSSYKISSIFTYSHEDTNFINSFIRKENDMHHAVSSFMHERLSTTKFEYKKNTWHLYNQQIEIVPVIKGDKRQIKYFAITDMSPSLKGQNISIHKKTGVILLKLNRIETPQIELRVTMHGLFHVSTSHVRFNVVCMNGHYFENKKCKPCPKGSYNNLKEIKKNMKWYTSCIPCKTNQTTFEPVPTSEKHCLCDVGHEYIIDPKNRHQFICSPCKFGEYKDTISNRLCKGNGCIENSTSHILGAKTEAESSCSCNAGYFLTFDLFGSSICETCPADHYCPSNFEKIQKCPKHNETLRGERRTDFTTMGSCLCKKGYEPINMKKVQQKGSREEHYYNLFFSSYSYKPNEIDPKHICMQCNIGYYKDTVSSEECKKCPNKSMNKTFGSTTIESCNSCYSGYYKDSEKVCSTCLPNHFCVGNFPPDGLTQYTGDAVICPNNSVTKEPNKSNNSFKDCLCVEGYVKHLQESYNLNEHCKLAPLNFYKDTISNDLGTPCPSNSVTLVEGAKSIHECICSKGFFYSRRRGMCMECPIGYYCPEKNSKSKFRGPVKCPENSRNVKTGSYELANCQCNFGYTPNGAANKVINAYTSERQITRHTIRHSIPHTSEQPSHFSPFLHFGKVLTRENRFIHIMPNEVDTQEQSKTLMKNPSLLLCSRCPNSTYKSTIANEACHECPPNSVTLTNMSNSDFYFCLCREGYYLEEQKCKPCSFTKLYCQGESIFEVPPDMYNQMIEMIRRHIGSFGPSHGRRFVNSMIREYSVRWGKGAHRGGSGGGGGSVDVHGGKKEESQMGGQSTSQGGNADGSQWGGQHMAKDASHSGAAVRPDEDAPPGKSRTQRKRHRRLPISSYFGNPLPVMLLSRLSRMSDASTSLSLKRHQLAGPPNGHINQKRKEDDLVNLLLKTFFYRDNTNVMYAKYQRLVKCPDNTAIPLGVDSAHNYDDCKCAKGYYLQWKDISRSVKLCKPCKEGTFKNFVGDETSCVSCPPKSTSLEGSIYPTHCFCKEGFFYSKQNCLACLEGATCKGGLYQNALSRIQLGLENIHITSEDHVKPESKRGYYLDEVMTKNVDVSQWKFIKCPIQGACLERNKCHHSMNNYLCVECAKGYTNTFMRSVCVKCPNNIVNMVILFSIYITFCFIIILISYLNVSSGFYRKSIHSIVIKIAVNYISSMLLINILEDKNLLLPEFVHQLYREVTKLINIGESRRIISIDCLLRHYFDVTYADSFFYSSLLFFFIPVLLMGTLTLILFVILKIYTLSRKRAIENKLDLLSIAKRERIHFLANCLEKSYSKERFIMILRYIKLEQYTWMDRAFIFFEDMIPVYVTFLFMIHAKTSMRMFQLFDCSYIMYTKHLGRYILSRVSSIQCDLKTDYLKFFILGLSGTVIWSLGIPFLSFFVLYTNRHNLFQENVRIKYGFLHNGYLPNRWYWEIIVFARKIFFLFITTVVLFPSDETNTSKLLLITFIAIFSLCVHFIFQPFDKRNFFTLNKLENTSLFIWTSTIVVTSLLLSINLNEFLNFVILFSLILLHVIFTVKLLICLFYECIDNLRRKKALYHVPILGTFAKTLVDVVQKRKEQEPLIYYDKNARQISIILPDRVREKKKKVRLFADSFRRVFKNVRGFWKKGMKLKRRWEDRGVGGNHANDNDSFGSFGSYGSYGNFGNCGSCDNCGSTHKGNHCASRGGDTQLKQSAGDLPNDESLEDINGRPSKKGAKGRPTCAGKNDAQNGSLNVQGKEGNQNDHHLFAQNLSGNEKMRFCLFPKNDSNSVCANINKEQRMFAIEIYKELLDIFMKNVTLTYISEIFFEFIFKITINIGNLIDNLDQKDKIFVSMDQEQNFKNIIQWSLERMEKCSENKKLEESKIINLKNCKYDFGLLNVDTLQVPSSLFEEERMESYRNIDRTAPGKSSRETSGKSSLGGKGPEIQVSDEEKEKLFSFFSDDLLDKKIPLSEFYLILTELKIKYCGNLTAYFYMFRLYKKLEKLQERKKLRRLNKKLRKCQRISDTRKKKSREQTFEKDKIKEKTALLYKEHKHLTKMLEQLKGQYINISRNDSEIFSSDEFGMPDVDGDISLSSGGSMEGVLLSMGSNQKEAGSERNFK</sequence>
<dbReference type="Proteomes" id="UP000030640">
    <property type="component" value="Unassembled WGS sequence"/>
</dbReference>
<keyword evidence="4" id="KW-0812">Transmembrane</keyword>
<proteinExistence type="predicted"/>
<keyword evidence="4" id="KW-0472">Membrane</keyword>
<dbReference type="PROSITE" id="PS50070">
    <property type="entry name" value="KRINGLE_2"/>
    <property type="match status" value="1"/>
</dbReference>
<evidence type="ECO:0000259" key="6">
    <source>
        <dbReference type="PROSITE" id="PS50070"/>
    </source>
</evidence>
<dbReference type="RefSeq" id="XP_008815375.1">
    <property type="nucleotide sequence ID" value="XM_008817153.1"/>
</dbReference>
<dbReference type="PANTHER" id="PTHR11319:SF35">
    <property type="entry name" value="OUTER MEMBRANE PROTEIN PMPC-RELATED"/>
    <property type="match status" value="1"/>
</dbReference>
<dbReference type="InterPro" id="IPR023298">
    <property type="entry name" value="ATPase_P-typ_TM_dom_sf"/>
</dbReference>
<feature type="signal peptide" evidence="5">
    <location>
        <begin position="1"/>
        <end position="22"/>
    </location>
</feature>
<dbReference type="PANTHER" id="PTHR11319">
    <property type="entry name" value="G PROTEIN-COUPLED RECEPTOR-RELATED"/>
    <property type="match status" value="1"/>
</dbReference>
<dbReference type="SUPFAM" id="SSF57440">
    <property type="entry name" value="Kringle-like"/>
    <property type="match status" value="1"/>
</dbReference>
<evidence type="ECO:0000256" key="5">
    <source>
        <dbReference type="SAM" id="SignalP"/>
    </source>
</evidence>
<dbReference type="InterPro" id="IPR011641">
    <property type="entry name" value="Tyr-kin_ephrin_A/B_rcpt-like"/>
</dbReference>
<feature type="region of interest" description="Disordered" evidence="3">
    <location>
        <begin position="602"/>
        <end position="622"/>
    </location>
</feature>
<reference evidence="7 8" key="1">
    <citation type="submission" date="2013-02" db="EMBL/GenBank/DDBJ databases">
        <title>The Genome Sequence of Plasmodium inui San Antonio 1.</title>
        <authorList>
            <consortium name="The Broad Institute Genome Sequencing Platform"/>
            <consortium name="The Broad Institute Genome Sequencing Center for Infectious Disease"/>
            <person name="Neafsey D."/>
            <person name="Cheeseman I."/>
            <person name="Volkman S."/>
            <person name="Adams J."/>
            <person name="Walker B."/>
            <person name="Young S.K."/>
            <person name="Zeng Q."/>
            <person name="Gargeya S."/>
            <person name="Fitzgerald M."/>
            <person name="Haas B."/>
            <person name="Abouelleil A."/>
            <person name="Alvarado L."/>
            <person name="Arachchi H.M."/>
            <person name="Berlin A.M."/>
            <person name="Chapman S.B."/>
            <person name="Dewar J."/>
            <person name="Goldberg J."/>
            <person name="Griggs A."/>
            <person name="Gujja S."/>
            <person name="Hansen M."/>
            <person name="Howarth C."/>
            <person name="Imamovic A."/>
            <person name="Larimer J."/>
            <person name="McCowan C."/>
            <person name="Murphy C."/>
            <person name="Neiman D."/>
            <person name="Pearson M."/>
            <person name="Priest M."/>
            <person name="Roberts A."/>
            <person name="Saif S."/>
            <person name="Shea T."/>
            <person name="Sisk P."/>
            <person name="Sykes S."/>
            <person name="Wortman J."/>
            <person name="Nusbaum C."/>
            <person name="Birren B."/>
        </authorList>
    </citation>
    <scope>NUCLEOTIDE SEQUENCE [LARGE SCALE GENOMIC DNA]</scope>
    <source>
        <strain evidence="7 8">San Antonio 1</strain>
    </source>
</reference>
<evidence type="ECO:0000256" key="2">
    <source>
        <dbReference type="ARBA" id="ARBA00023157"/>
    </source>
</evidence>
<organism evidence="7 8">
    <name type="scientific">Plasmodium inui San Antonio 1</name>
    <dbReference type="NCBI Taxonomy" id="1237626"/>
    <lineage>
        <taxon>Eukaryota</taxon>
        <taxon>Sar</taxon>
        <taxon>Alveolata</taxon>
        <taxon>Apicomplexa</taxon>
        <taxon>Aconoidasida</taxon>
        <taxon>Haemosporida</taxon>
        <taxon>Plasmodiidae</taxon>
        <taxon>Plasmodium</taxon>
        <taxon>Plasmodium (Plasmodium)</taxon>
    </lineage>
</organism>
<feature type="region of interest" description="Disordered" evidence="3">
    <location>
        <begin position="3107"/>
        <end position="3132"/>
    </location>
</feature>
<feature type="transmembrane region" description="Helical" evidence="4">
    <location>
        <begin position="2635"/>
        <end position="2658"/>
    </location>
</feature>
<keyword evidence="1" id="KW-0420">Kringle</keyword>
<feature type="compositionally biased region" description="Gly residues" evidence="3">
    <location>
        <begin position="605"/>
        <end position="615"/>
    </location>
</feature>
<feature type="transmembrane region" description="Helical" evidence="4">
    <location>
        <begin position="2703"/>
        <end position="2721"/>
    </location>
</feature>
<feature type="region of interest" description="Disordered" evidence="3">
    <location>
        <begin position="2895"/>
        <end position="2946"/>
    </location>
</feature>
<dbReference type="InterPro" id="IPR000001">
    <property type="entry name" value="Kringle"/>
</dbReference>
<dbReference type="Pfam" id="PF00051">
    <property type="entry name" value="Kringle"/>
    <property type="match status" value="1"/>
</dbReference>
<dbReference type="OrthoDB" id="10035969at2759"/>
<evidence type="ECO:0000256" key="3">
    <source>
        <dbReference type="SAM" id="MobiDB-lite"/>
    </source>
</evidence>